<dbReference type="HOGENOM" id="CLU_010194_2_2_1"/>
<dbReference type="PROSITE" id="PS00061">
    <property type="entry name" value="ADH_SHORT"/>
    <property type="match status" value="1"/>
</dbReference>
<evidence type="ECO:0008006" key="4">
    <source>
        <dbReference type="Google" id="ProtNLM"/>
    </source>
</evidence>
<proteinExistence type="predicted"/>
<protein>
    <recommendedName>
        <fullName evidence="4">Hydroxysteroid dehydrogenase-like protein 2</fullName>
    </recommendedName>
</protein>
<dbReference type="Proteomes" id="UP000030746">
    <property type="component" value="Unassembled WGS sequence"/>
</dbReference>
<dbReference type="STRING" id="225164.V3ZQ88"/>
<dbReference type="SUPFAM" id="SSF51735">
    <property type="entry name" value="NAD(P)-binding Rossmann-fold domains"/>
    <property type="match status" value="1"/>
</dbReference>
<dbReference type="Gene3D" id="3.40.50.720">
    <property type="entry name" value="NAD(P)-binding Rossmann-like Domain"/>
    <property type="match status" value="1"/>
</dbReference>
<sequence length="283" mass="31439">MKTALVIGASRGIGREISLTLSRNGFNVCVAAKTTDESKQLPGTIYSVSKEIQDLGGSALPVKCNVRDMTEVKNTVKTCMDKFGGIDVAVYNAGSIFWEKVCRTPLKRFDLMLDVNLRGSYSMVEELLPVYQEQKSGKFIMVSPPIYSRFFEGKTPYSISKIGVSILTQGLAKELKDTGISITSLWPATGIKSHVTDVNHIEQKLLRKATIVADACLRIAQERSGKLNGKCLIDEDFLRSEGVTDFTQYRCDPRFEPPRMMPAEFPSLKVKEEGDSFKVFSKL</sequence>
<dbReference type="PANTHER" id="PTHR42808">
    <property type="entry name" value="HYDROXYSTEROID DEHYDROGENASE-LIKE PROTEIN 2"/>
    <property type="match status" value="1"/>
</dbReference>
<dbReference type="InterPro" id="IPR036291">
    <property type="entry name" value="NAD(P)-bd_dom_sf"/>
</dbReference>
<dbReference type="InterPro" id="IPR020904">
    <property type="entry name" value="Sc_DH/Rdtase_CS"/>
</dbReference>
<dbReference type="PANTHER" id="PTHR42808:SF4">
    <property type="entry name" value="SHORT CHAIN DEHYDROGENASE"/>
    <property type="match status" value="1"/>
</dbReference>
<dbReference type="GO" id="GO:0016491">
    <property type="term" value="F:oxidoreductase activity"/>
    <property type="evidence" value="ECO:0007669"/>
    <property type="project" value="UniProtKB-KW"/>
</dbReference>
<evidence type="ECO:0000256" key="1">
    <source>
        <dbReference type="ARBA" id="ARBA00023002"/>
    </source>
</evidence>
<dbReference type="PRINTS" id="PR00081">
    <property type="entry name" value="GDHRDH"/>
</dbReference>
<name>V3ZQ88_LOTGI</name>
<evidence type="ECO:0000313" key="3">
    <source>
        <dbReference type="Proteomes" id="UP000030746"/>
    </source>
</evidence>
<dbReference type="RefSeq" id="XP_009062734.1">
    <property type="nucleotide sequence ID" value="XM_009064486.1"/>
</dbReference>
<keyword evidence="1" id="KW-0560">Oxidoreductase</keyword>
<organism evidence="2 3">
    <name type="scientific">Lottia gigantea</name>
    <name type="common">Giant owl limpet</name>
    <dbReference type="NCBI Taxonomy" id="225164"/>
    <lineage>
        <taxon>Eukaryota</taxon>
        <taxon>Metazoa</taxon>
        <taxon>Spiralia</taxon>
        <taxon>Lophotrochozoa</taxon>
        <taxon>Mollusca</taxon>
        <taxon>Gastropoda</taxon>
        <taxon>Patellogastropoda</taxon>
        <taxon>Lottioidea</taxon>
        <taxon>Lottiidae</taxon>
        <taxon>Lottia</taxon>
    </lineage>
</organism>
<gene>
    <name evidence="2" type="ORF">LOTGIDRAFT_220526</name>
</gene>
<dbReference type="NCBIfam" id="NF006133">
    <property type="entry name" value="PRK08278.1"/>
    <property type="match status" value="1"/>
</dbReference>
<dbReference type="AlphaFoldDB" id="V3ZQ88"/>
<dbReference type="GeneID" id="20246935"/>
<dbReference type="InterPro" id="IPR002347">
    <property type="entry name" value="SDR_fam"/>
</dbReference>
<dbReference type="InterPro" id="IPR051935">
    <property type="entry name" value="HSDL2"/>
</dbReference>
<evidence type="ECO:0000313" key="2">
    <source>
        <dbReference type="EMBL" id="ESO86497.1"/>
    </source>
</evidence>
<keyword evidence="3" id="KW-1185">Reference proteome</keyword>
<dbReference type="OMA" id="ANAYWVS"/>
<dbReference type="KEGG" id="lgi:LOTGIDRAFT_220526"/>
<dbReference type="OrthoDB" id="5327538at2759"/>
<accession>V3ZQ88</accession>
<reference evidence="2 3" key="1">
    <citation type="journal article" date="2013" name="Nature">
        <title>Insights into bilaterian evolution from three spiralian genomes.</title>
        <authorList>
            <person name="Simakov O."/>
            <person name="Marletaz F."/>
            <person name="Cho S.J."/>
            <person name="Edsinger-Gonzales E."/>
            <person name="Havlak P."/>
            <person name="Hellsten U."/>
            <person name="Kuo D.H."/>
            <person name="Larsson T."/>
            <person name="Lv J."/>
            <person name="Arendt D."/>
            <person name="Savage R."/>
            <person name="Osoegawa K."/>
            <person name="de Jong P."/>
            <person name="Grimwood J."/>
            <person name="Chapman J.A."/>
            <person name="Shapiro H."/>
            <person name="Aerts A."/>
            <person name="Otillar R.P."/>
            <person name="Terry A.Y."/>
            <person name="Boore J.L."/>
            <person name="Grigoriev I.V."/>
            <person name="Lindberg D.R."/>
            <person name="Seaver E.C."/>
            <person name="Weisblat D.A."/>
            <person name="Putnam N.H."/>
            <person name="Rokhsar D.S."/>
        </authorList>
    </citation>
    <scope>NUCLEOTIDE SEQUENCE [LARGE SCALE GENOMIC DNA]</scope>
</reference>
<dbReference type="EMBL" id="KB203049">
    <property type="protein sequence ID" value="ESO86497.1"/>
    <property type="molecule type" value="Genomic_DNA"/>
</dbReference>
<dbReference type="CTD" id="20246935"/>
<dbReference type="Pfam" id="PF00106">
    <property type="entry name" value="adh_short"/>
    <property type="match status" value="1"/>
</dbReference>